<accession>A0A5C4LYX9</accession>
<evidence type="ECO:0000313" key="1">
    <source>
        <dbReference type="EMBL" id="TNC23555.1"/>
    </source>
</evidence>
<keyword evidence="2" id="KW-1185">Reference proteome</keyword>
<organism evidence="1 2">
    <name type="scientific">Amycolatopsis alkalitolerans</name>
    <dbReference type="NCBI Taxonomy" id="2547244"/>
    <lineage>
        <taxon>Bacteria</taxon>
        <taxon>Bacillati</taxon>
        <taxon>Actinomycetota</taxon>
        <taxon>Actinomycetes</taxon>
        <taxon>Pseudonocardiales</taxon>
        <taxon>Pseudonocardiaceae</taxon>
        <taxon>Amycolatopsis</taxon>
    </lineage>
</organism>
<sequence length="160" mass="18304">MRFRWRGFPDRRDGPGTVQLDPAAARLMRLVTLLELVDRAVVLQREADEVIVACGLPGETPGSVARRGRQVAAEYARIQGWVQDLCEGDEPGSLPRRIAELLCYHTEMLDLSLKLAFPRYRSSKLERRRRTLTGLGEPARILRESQAALRWWIEELDVRP</sequence>
<gene>
    <name evidence="1" type="ORF">FG385_21250</name>
</gene>
<protein>
    <recommendedName>
        <fullName evidence="3">DUF4254 domain-containing protein</fullName>
    </recommendedName>
</protein>
<dbReference type="EMBL" id="VDFW01000019">
    <property type="protein sequence ID" value="TNC23555.1"/>
    <property type="molecule type" value="Genomic_DNA"/>
</dbReference>
<dbReference type="OrthoDB" id="3685046at2"/>
<comment type="caution">
    <text evidence="1">The sequence shown here is derived from an EMBL/GenBank/DDBJ whole genome shotgun (WGS) entry which is preliminary data.</text>
</comment>
<evidence type="ECO:0008006" key="3">
    <source>
        <dbReference type="Google" id="ProtNLM"/>
    </source>
</evidence>
<proteinExistence type="predicted"/>
<dbReference type="RefSeq" id="WP_139098512.1">
    <property type="nucleotide sequence ID" value="NZ_VDFW01000019.1"/>
</dbReference>
<reference evidence="1 2" key="1">
    <citation type="submission" date="2019-06" db="EMBL/GenBank/DDBJ databases">
        <title>Amycolatopsis alkalitolerans sp. nov., isolated from Gastrodia elata Blume.</title>
        <authorList>
            <person name="Narsing Rao M.P."/>
            <person name="Li W.J."/>
        </authorList>
    </citation>
    <scope>NUCLEOTIDE SEQUENCE [LARGE SCALE GENOMIC DNA]</scope>
    <source>
        <strain evidence="1 2">SYSUP0005</strain>
    </source>
</reference>
<name>A0A5C4LYX9_9PSEU</name>
<dbReference type="AlphaFoldDB" id="A0A5C4LYX9"/>
<dbReference type="Proteomes" id="UP000305546">
    <property type="component" value="Unassembled WGS sequence"/>
</dbReference>
<evidence type="ECO:0000313" key="2">
    <source>
        <dbReference type="Proteomes" id="UP000305546"/>
    </source>
</evidence>